<name>A0A6G5NI94_9HYME</name>
<keyword evidence="1" id="KW-0472">Membrane</keyword>
<keyword evidence="2" id="KW-0496">Mitochondrion</keyword>
<evidence type="ECO:0000313" key="2">
    <source>
        <dbReference type="EMBL" id="QBG38673.1"/>
    </source>
</evidence>
<protein>
    <submittedName>
        <fullName evidence="2">ATP synthase F0 subunit 8</fullName>
    </submittedName>
</protein>
<keyword evidence="1" id="KW-1133">Transmembrane helix</keyword>
<dbReference type="CTD" id="4509"/>
<feature type="transmembrane region" description="Helical" evidence="1">
    <location>
        <begin position="6"/>
        <end position="31"/>
    </location>
</feature>
<dbReference type="EMBL" id="MH158410">
    <property type="protein sequence ID" value="QBG38673.1"/>
    <property type="molecule type" value="Genomic_DNA"/>
</dbReference>
<organism evidence="2">
    <name type="scientific">Acropyga panamensis</name>
    <dbReference type="NCBI Taxonomy" id="602222"/>
    <lineage>
        <taxon>Eukaryota</taxon>
        <taxon>Metazoa</taxon>
        <taxon>Ecdysozoa</taxon>
        <taxon>Arthropoda</taxon>
        <taxon>Hexapoda</taxon>
        <taxon>Insecta</taxon>
        <taxon>Pterygota</taxon>
        <taxon>Neoptera</taxon>
        <taxon>Endopterygota</taxon>
        <taxon>Hymenoptera</taxon>
        <taxon>Apocrita</taxon>
        <taxon>Aculeata</taxon>
        <taxon>Formicoidea</taxon>
        <taxon>Formicidae</taxon>
        <taxon>Formicinae</taxon>
        <taxon>Acropyga</taxon>
    </lineage>
</organism>
<proteinExistence type="predicted"/>
<dbReference type="RefSeq" id="YP_009735170.1">
    <property type="nucleotide sequence ID" value="NC_046426.1"/>
</dbReference>
<sequence>MPQMMPMLWIFTYLIIFLILLLIISMMYFLILMPYLQLTFKNFPKYKWIWKW</sequence>
<dbReference type="AlphaFoldDB" id="A0A6G5NI94"/>
<geneLocation type="mitochondrion" evidence="2"/>
<accession>A0A6G5NI94</accession>
<reference evidence="2" key="1">
    <citation type="submission" date="2018-04" db="EMBL/GenBank/DDBJ databases">
        <title>Evolution of mitochondrial genomes in the ant genus Acropyga (Hymenoptera: Formicidae: Formicinae).</title>
        <authorList>
            <person name="Duan X.-Y."/>
            <person name="Qian Z.-Q."/>
        </authorList>
    </citation>
    <scope>NUCLEOTIDE SEQUENCE</scope>
</reference>
<keyword evidence="1" id="KW-0812">Transmembrane</keyword>
<dbReference type="GeneID" id="44790746"/>
<evidence type="ECO:0000256" key="1">
    <source>
        <dbReference type="SAM" id="Phobius"/>
    </source>
</evidence>
<gene>
    <name evidence="2" type="primary">atp8</name>
</gene>